<comment type="similarity">
    <text evidence="1">Belongs to the APC1 family.</text>
</comment>
<evidence type="ECO:0000313" key="6">
    <source>
        <dbReference type="Proteomes" id="UP001356427"/>
    </source>
</evidence>
<comment type="caution">
    <text evidence="5">The sequence shown here is derived from an EMBL/GenBank/DDBJ whole genome shotgun (WGS) entry which is preliminary data.</text>
</comment>
<dbReference type="GO" id="GO:0060090">
    <property type="term" value="F:molecular adaptor activity"/>
    <property type="evidence" value="ECO:0007669"/>
    <property type="project" value="TreeGrafter"/>
</dbReference>
<evidence type="ECO:0000256" key="2">
    <source>
        <dbReference type="ARBA" id="ARBA00022618"/>
    </source>
</evidence>
<keyword evidence="3" id="KW-0498">Mitosis</keyword>
<evidence type="ECO:0000256" key="3">
    <source>
        <dbReference type="ARBA" id="ARBA00022776"/>
    </source>
</evidence>
<dbReference type="EMBL" id="JAGTTL010000036">
    <property type="protein sequence ID" value="KAK6293745.1"/>
    <property type="molecule type" value="Genomic_DNA"/>
</dbReference>
<evidence type="ECO:0000256" key="4">
    <source>
        <dbReference type="ARBA" id="ARBA00023306"/>
    </source>
</evidence>
<accession>A0AAN8KR08</accession>
<gene>
    <name evidence="5" type="ORF">J4Q44_G00360710</name>
</gene>
<dbReference type="GO" id="GO:0007091">
    <property type="term" value="P:metaphase/anaphase transition of mitotic cell cycle"/>
    <property type="evidence" value="ECO:0007669"/>
    <property type="project" value="TreeGrafter"/>
</dbReference>
<dbReference type="InterPro" id="IPR024990">
    <property type="entry name" value="Apc1"/>
</dbReference>
<evidence type="ECO:0000256" key="1">
    <source>
        <dbReference type="ARBA" id="ARBA00010547"/>
    </source>
</evidence>
<dbReference type="GO" id="GO:0051301">
    <property type="term" value="P:cell division"/>
    <property type="evidence" value="ECO:0007669"/>
    <property type="project" value="UniProtKB-KW"/>
</dbReference>
<dbReference type="GO" id="GO:0031145">
    <property type="term" value="P:anaphase-promoting complex-dependent catabolic process"/>
    <property type="evidence" value="ECO:0007669"/>
    <property type="project" value="TreeGrafter"/>
</dbReference>
<dbReference type="Gene3D" id="1.25.10.10">
    <property type="entry name" value="Leucine-rich Repeat Variant"/>
    <property type="match status" value="1"/>
</dbReference>
<sequence length="284" mass="30967">MLEAPASTDADKEVVMTDLNQDVIGLIWSQDLHVQEARCLLQSSRPVRLSVVHLAEVSDHEDVEEKENKDLFTIFSYHPVSTEPLPVFKLNLTDLNSGNIDLPPKKTSWSSFHNGVAAGLKIASASQVDSAWMAYNKPKSLDQANEYTGFLMALGLNRHLSKLATLNIHVYFTKGHEMTSIGQLLGVSGAKLSTMDMSITRLLSIHIPALLPPTSTDLDVPHNVQVAAMLGIGLVNQDTGHRHNAEVCSPEIGRLPLVLRWSTAQTESHTPWAGPGDGLAGAWQ</sequence>
<keyword evidence="6" id="KW-1185">Reference proteome</keyword>
<evidence type="ECO:0000313" key="5">
    <source>
        <dbReference type="EMBL" id="KAK6293745.1"/>
    </source>
</evidence>
<dbReference type="GO" id="GO:0005680">
    <property type="term" value="C:anaphase-promoting complex"/>
    <property type="evidence" value="ECO:0007669"/>
    <property type="project" value="InterPro"/>
</dbReference>
<reference evidence="5 6" key="1">
    <citation type="submission" date="2021-04" db="EMBL/GenBank/DDBJ databases">
        <authorList>
            <person name="De Guttry C."/>
            <person name="Zahm M."/>
            <person name="Klopp C."/>
            <person name="Cabau C."/>
            <person name="Louis A."/>
            <person name="Berthelot C."/>
            <person name="Parey E."/>
            <person name="Roest Crollius H."/>
            <person name="Montfort J."/>
            <person name="Robinson-Rechavi M."/>
            <person name="Bucao C."/>
            <person name="Bouchez O."/>
            <person name="Gislard M."/>
            <person name="Lluch J."/>
            <person name="Milhes M."/>
            <person name="Lampietro C."/>
            <person name="Lopez Roques C."/>
            <person name="Donnadieu C."/>
            <person name="Braasch I."/>
            <person name="Desvignes T."/>
            <person name="Postlethwait J."/>
            <person name="Bobe J."/>
            <person name="Wedekind C."/>
            <person name="Guiguen Y."/>
        </authorList>
    </citation>
    <scope>NUCLEOTIDE SEQUENCE [LARGE SCALE GENOMIC DNA]</scope>
    <source>
        <strain evidence="5">Cs_M1</strain>
        <tissue evidence="5">Blood</tissue>
    </source>
</reference>
<dbReference type="PANTHER" id="PTHR12827:SF3">
    <property type="entry name" value="ANAPHASE-PROMOTING COMPLEX SUBUNIT 1"/>
    <property type="match status" value="1"/>
</dbReference>
<dbReference type="InterPro" id="IPR011989">
    <property type="entry name" value="ARM-like"/>
</dbReference>
<evidence type="ECO:0008006" key="7">
    <source>
        <dbReference type="Google" id="ProtNLM"/>
    </source>
</evidence>
<keyword evidence="4" id="KW-0131">Cell cycle</keyword>
<dbReference type="Proteomes" id="UP001356427">
    <property type="component" value="Unassembled WGS sequence"/>
</dbReference>
<dbReference type="GO" id="GO:0070979">
    <property type="term" value="P:protein K11-linked ubiquitination"/>
    <property type="evidence" value="ECO:0007669"/>
    <property type="project" value="TreeGrafter"/>
</dbReference>
<name>A0AAN8KR08_9TELE</name>
<dbReference type="AlphaFoldDB" id="A0AAN8KR08"/>
<organism evidence="5 6">
    <name type="scientific">Coregonus suidteri</name>
    <dbReference type="NCBI Taxonomy" id="861788"/>
    <lineage>
        <taxon>Eukaryota</taxon>
        <taxon>Metazoa</taxon>
        <taxon>Chordata</taxon>
        <taxon>Craniata</taxon>
        <taxon>Vertebrata</taxon>
        <taxon>Euteleostomi</taxon>
        <taxon>Actinopterygii</taxon>
        <taxon>Neopterygii</taxon>
        <taxon>Teleostei</taxon>
        <taxon>Protacanthopterygii</taxon>
        <taxon>Salmoniformes</taxon>
        <taxon>Salmonidae</taxon>
        <taxon>Coregoninae</taxon>
        <taxon>Coregonus</taxon>
    </lineage>
</organism>
<keyword evidence="2" id="KW-0132">Cell division</keyword>
<protein>
    <recommendedName>
        <fullName evidence="7">Anaphase-promoting complex subunit 1</fullName>
    </recommendedName>
</protein>
<dbReference type="PANTHER" id="PTHR12827">
    <property type="entry name" value="MEIOTIC CHECKPOINT REGULATOR TSG24 FAMILY MEMBER"/>
    <property type="match status" value="1"/>
</dbReference>
<proteinExistence type="inferred from homology"/>